<feature type="transmembrane region" description="Helical" evidence="19">
    <location>
        <begin position="98"/>
        <end position="123"/>
    </location>
</feature>
<dbReference type="EMBL" id="JAAIUV010000021">
    <property type="protein sequence ID" value="NEX79713.1"/>
    <property type="molecule type" value="Genomic_DNA"/>
</dbReference>
<feature type="binding site" evidence="17">
    <location>
        <begin position="96"/>
        <end position="97"/>
    </location>
    <ligand>
        <name>ATP</name>
        <dbReference type="ChEBI" id="CHEBI:30616"/>
    </ligand>
</feature>
<dbReference type="InterPro" id="IPR000829">
    <property type="entry name" value="DAGK"/>
</dbReference>
<evidence type="ECO:0000256" key="7">
    <source>
        <dbReference type="ARBA" id="ARBA00022741"/>
    </source>
</evidence>
<comment type="similarity">
    <text evidence="2">Belongs to the bacterial diacylglycerol kinase family.</text>
</comment>
<evidence type="ECO:0000313" key="21">
    <source>
        <dbReference type="Proteomes" id="UP000481621"/>
    </source>
</evidence>
<dbReference type="InterPro" id="IPR036945">
    <property type="entry name" value="DAGK_sf"/>
</dbReference>
<dbReference type="PANTHER" id="PTHR34299">
    <property type="entry name" value="DIACYLGLYCEROL KINASE"/>
    <property type="match status" value="1"/>
</dbReference>
<keyword evidence="18" id="KW-0479">Metal-binding</keyword>
<evidence type="ECO:0000256" key="6">
    <source>
        <dbReference type="ARBA" id="ARBA00022692"/>
    </source>
</evidence>
<keyword evidence="8 20" id="KW-0418">Kinase</keyword>
<evidence type="ECO:0000256" key="19">
    <source>
        <dbReference type="SAM" id="Phobius"/>
    </source>
</evidence>
<dbReference type="GO" id="GO:0005524">
    <property type="term" value="F:ATP binding"/>
    <property type="evidence" value="ECO:0007669"/>
    <property type="project" value="UniProtKB-KW"/>
</dbReference>
<accession>A0A6B3TSB8</accession>
<evidence type="ECO:0000256" key="9">
    <source>
        <dbReference type="ARBA" id="ARBA00022840"/>
    </source>
</evidence>
<evidence type="ECO:0000256" key="16">
    <source>
        <dbReference type="PIRSR" id="PIRSR600829-2"/>
    </source>
</evidence>
<dbReference type="GO" id="GO:0016301">
    <property type="term" value="F:kinase activity"/>
    <property type="evidence" value="ECO:0007669"/>
    <property type="project" value="UniProtKB-KW"/>
</dbReference>
<feature type="transmembrane region" description="Helical" evidence="19">
    <location>
        <begin position="35"/>
        <end position="52"/>
    </location>
</feature>
<protein>
    <submittedName>
        <fullName evidence="20">Diacylglycerol kinase family protein</fullName>
    </submittedName>
</protein>
<evidence type="ECO:0000256" key="17">
    <source>
        <dbReference type="PIRSR" id="PIRSR600829-3"/>
    </source>
</evidence>
<keyword evidence="18" id="KW-0460">Magnesium</keyword>
<dbReference type="Proteomes" id="UP000481621">
    <property type="component" value="Unassembled WGS sequence"/>
</dbReference>
<evidence type="ECO:0000256" key="4">
    <source>
        <dbReference type="ARBA" id="ARBA00022516"/>
    </source>
</evidence>
<feature type="active site" description="Proton acceptor" evidence="15">
    <location>
        <position position="71"/>
    </location>
</feature>
<keyword evidence="21" id="KW-1185">Reference proteome</keyword>
<evidence type="ECO:0000256" key="11">
    <source>
        <dbReference type="ARBA" id="ARBA00023098"/>
    </source>
</evidence>
<keyword evidence="10 19" id="KW-1133">Transmembrane helix</keyword>
<feature type="binding site" evidence="18">
    <location>
        <position position="30"/>
    </location>
    <ligand>
        <name>a divalent metal cation</name>
        <dbReference type="ChEBI" id="CHEBI:60240"/>
    </ligand>
</feature>
<comment type="caution">
    <text evidence="20">The sequence shown here is derived from an EMBL/GenBank/DDBJ whole genome shotgun (WGS) entry which is preliminary data.</text>
</comment>
<proteinExistence type="inferred from homology"/>
<evidence type="ECO:0000256" key="13">
    <source>
        <dbReference type="ARBA" id="ARBA00023209"/>
    </source>
</evidence>
<keyword evidence="14" id="KW-1208">Phospholipid metabolism</keyword>
<keyword evidence="11" id="KW-0443">Lipid metabolism</keyword>
<dbReference type="PANTHER" id="PTHR34299:SF1">
    <property type="entry name" value="DIACYLGLYCEROL KINASE"/>
    <property type="match status" value="1"/>
</dbReference>
<gene>
    <name evidence="20" type="ORF">G4Z05_12685</name>
</gene>
<comment type="cofactor">
    <cofactor evidence="18">
        <name>Mg(2+)</name>
        <dbReference type="ChEBI" id="CHEBI:18420"/>
    </cofactor>
    <text evidence="18">Mn(2+), Zn(2+), Cd(2+) and Co(2+) support activity to lesser extents.</text>
</comment>
<dbReference type="PROSITE" id="PS01069">
    <property type="entry name" value="DAGK_PROKAR"/>
    <property type="match status" value="1"/>
</dbReference>
<evidence type="ECO:0000256" key="18">
    <source>
        <dbReference type="PIRSR" id="PIRSR600829-4"/>
    </source>
</evidence>
<keyword evidence="7 17" id="KW-0547">Nucleotide-binding</keyword>
<evidence type="ECO:0000313" key="20">
    <source>
        <dbReference type="EMBL" id="NEX79713.1"/>
    </source>
</evidence>
<evidence type="ECO:0000256" key="12">
    <source>
        <dbReference type="ARBA" id="ARBA00023136"/>
    </source>
</evidence>
<feature type="transmembrane region" description="Helical" evidence="19">
    <location>
        <begin position="58"/>
        <end position="77"/>
    </location>
</feature>
<keyword evidence="4" id="KW-0444">Lipid biosynthesis</keyword>
<evidence type="ECO:0000256" key="2">
    <source>
        <dbReference type="ARBA" id="ARBA00005967"/>
    </source>
</evidence>
<keyword evidence="6 19" id="KW-0812">Transmembrane</keyword>
<feature type="binding site" evidence="17">
    <location>
        <position position="78"/>
    </location>
    <ligand>
        <name>ATP</name>
        <dbReference type="ChEBI" id="CHEBI:30616"/>
    </ligand>
</feature>
<organism evidence="20 21">
    <name type="scientific">Neobacillus thermocopriae</name>
    <dbReference type="NCBI Taxonomy" id="1215031"/>
    <lineage>
        <taxon>Bacteria</taxon>
        <taxon>Bacillati</taxon>
        <taxon>Bacillota</taxon>
        <taxon>Bacilli</taxon>
        <taxon>Bacillales</taxon>
        <taxon>Bacillaceae</taxon>
        <taxon>Neobacillus</taxon>
    </lineage>
</organism>
<evidence type="ECO:0000256" key="5">
    <source>
        <dbReference type="ARBA" id="ARBA00022679"/>
    </source>
</evidence>
<dbReference type="AlphaFoldDB" id="A0A6B3TSB8"/>
<dbReference type="GO" id="GO:0008654">
    <property type="term" value="P:phospholipid biosynthetic process"/>
    <property type="evidence" value="ECO:0007669"/>
    <property type="project" value="UniProtKB-KW"/>
</dbReference>
<dbReference type="InterPro" id="IPR033717">
    <property type="entry name" value="UDPK"/>
</dbReference>
<keyword evidence="9 17" id="KW-0067">ATP-binding</keyword>
<dbReference type="GO" id="GO:0005886">
    <property type="term" value="C:plasma membrane"/>
    <property type="evidence" value="ECO:0007669"/>
    <property type="project" value="UniProtKB-SubCell"/>
</dbReference>
<sequence>MGLQEKHRDKPFWYSFIYAIEGIVTVVKQERNMRFHLLSSCIVLLMSFYFSIDKMEWLIVLILISGMFCLEMVNTAIERVVDLVTLEYKPLAKQAKDVAAGAVLVYAVVSIIIGAFIFIPYVFKLLRTIEIS</sequence>
<evidence type="ECO:0000256" key="3">
    <source>
        <dbReference type="ARBA" id="ARBA00022475"/>
    </source>
</evidence>
<dbReference type="GO" id="GO:0046872">
    <property type="term" value="F:metal ion binding"/>
    <property type="evidence" value="ECO:0007669"/>
    <property type="project" value="UniProtKB-KW"/>
</dbReference>
<reference evidence="20" key="1">
    <citation type="submission" date="2020-02" db="EMBL/GenBank/DDBJ databases">
        <title>Bacillus sedimentmangrovi sp. nov., isolated from sediment of the mangrove ecosystem.</title>
        <authorList>
            <person name="Liu G."/>
        </authorList>
    </citation>
    <scope>NUCLEOTIDE SEQUENCE [LARGE SCALE GENOMIC DNA]</scope>
    <source>
        <strain evidence="20">SgZ-7</strain>
    </source>
</reference>
<dbReference type="Pfam" id="PF01219">
    <property type="entry name" value="DAGK_prokar"/>
    <property type="match status" value="1"/>
</dbReference>
<evidence type="ECO:0000256" key="1">
    <source>
        <dbReference type="ARBA" id="ARBA00004651"/>
    </source>
</evidence>
<feature type="binding site" evidence="16">
    <location>
        <position position="71"/>
    </location>
    <ligand>
        <name>substrate</name>
    </ligand>
</feature>
<keyword evidence="5" id="KW-0808">Transferase</keyword>
<keyword evidence="3" id="KW-1003">Cell membrane</keyword>
<feature type="binding site" evidence="18">
    <location>
        <position position="78"/>
    </location>
    <ligand>
        <name>a divalent metal cation</name>
        <dbReference type="ChEBI" id="CHEBI:60240"/>
    </ligand>
</feature>
<evidence type="ECO:0000256" key="15">
    <source>
        <dbReference type="PIRSR" id="PIRSR600829-1"/>
    </source>
</evidence>
<keyword evidence="12 19" id="KW-0472">Membrane</keyword>
<feature type="binding site" evidence="17">
    <location>
        <position position="30"/>
    </location>
    <ligand>
        <name>ATP</name>
        <dbReference type="ChEBI" id="CHEBI:30616"/>
    </ligand>
</feature>
<evidence type="ECO:0000256" key="14">
    <source>
        <dbReference type="ARBA" id="ARBA00023264"/>
    </source>
</evidence>
<comment type="subcellular location">
    <subcellularLocation>
        <location evidence="1">Cell membrane</location>
        <topology evidence="1">Multi-pass membrane protein</topology>
    </subcellularLocation>
</comment>
<feature type="binding site" evidence="17">
    <location>
        <position position="18"/>
    </location>
    <ligand>
        <name>ATP</name>
        <dbReference type="ChEBI" id="CHEBI:30616"/>
    </ligand>
</feature>
<dbReference type="RefSeq" id="WP_163252219.1">
    <property type="nucleotide sequence ID" value="NZ_JAAIUV010000021.1"/>
</dbReference>
<dbReference type="Gene3D" id="1.10.287.3610">
    <property type="match status" value="1"/>
</dbReference>
<dbReference type="CDD" id="cd14265">
    <property type="entry name" value="UDPK_IM_like"/>
    <property type="match status" value="1"/>
</dbReference>
<evidence type="ECO:0000256" key="8">
    <source>
        <dbReference type="ARBA" id="ARBA00022777"/>
    </source>
</evidence>
<name>A0A6B3TSB8_9BACI</name>
<evidence type="ECO:0000256" key="10">
    <source>
        <dbReference type="ARBA" id="ARBA00022989"/>
    </source>
</evidence>
<keyword evidence="13" id="KW-0594">Phospholipid biosynthesis</keyword>